<gene>
    <name evidence="1" type="ORF">ADZ36_28400</name>
</gene>
<sequence length="243" mass="25810">MRAGDEWSEKRFKESGEEVTDADVEVERRVTRVLRERTPDIPVIGEESAEGGPLPERCWLLDPIDGTMNYTRGAPLHAVSLAYAEAGTPSVGVLHAPALHRRWSVGPRSAPSTEPSGVREVSRAIVSVTGTGSPRSRSGTFLSGLLGGVAYRVRMHGCMSLDLAAVAEGWLDACVCFGPAPWDVAAGVTLLRRNGLTVLGAEGRDFTFGSPILAAGHPDLAKELIEIWESLPANDGAGAERAS</sequence>
<reference evidence="1" key="1">
    <citation type="submission" date="2015-07" db="EMBL/GenBank/DDBJ databases">
        <title>Draft genome sequence of Streptomyces fradiae, a resistant strain to nitron-oligomycin.</title>
        <authorList>
            <person name="Vatlin A.A."/>
            <person name="Bekker O.B."/>
            <person name="Danilenko V.N."/>
        </authorList>
    </citation>
    <scope>NUCLEOTIDE SEQUENCE</scope>
    <source>
        <strain evidence="1">Olg1-1</strain>
    </source>
</reference>
<name>A0ACC4W3Z1_STRFR</name>
<keyword evidence="2" id="KW-1185">Reference proteome</keyword>
<accession>A0ACC4W3Z1</accession>
<dbReference type="EMBL" id="LGSP01000093">
    <property type="protein sequence ID" value="KNE79310.1"/>
    <property type="molecule type" value="Genomic_DNA"/>
</dbReference>
<evidence type="ECO:0000313" key="2">
    <source>
        <dbReference type="Proteomes" id="UP000037185"/>
    </source>
</evidence>
<comment type="caution">
    <text evidence="1">The sequence shown here is derived from an EMBL/GenBank/DDBJ whole genome shotgun (WGS) entry which is preliminary data.</text>
</comment>
<evidence type="ECO:0000313" key="1">
    <source>
        <dbReference type="EMBL" id="KNE79310.1"/>
    </source>
</evidence>
<dbReference type="Proteomes" id="UP000037185">
    <property type="component" value="Unassembled WGS sequence"/>
</dbReference>
<protein>
    <submittedName>
        <fullName evidence="1">Monophosphatase</fullName>
    </submittedName>
</protein>
<proteinExistence type="predicted"/>
<organism evidence="1 2">
    <name type="scientific">Streptomyces fradiae</name>
    <name type="common">Streptomyces roseoflavus</name>
    <dbReference type="NCBI Taxonomy" id="1906"/>
    <lineage>
        <taxon>Bacteria</taxon>
        <taxon>Bacillati</taxon>
        <taxon>Actinomycetota</taxon>
        <taxon>Actinomycetes</taxon>
        <taxon>Kitasatosporales</taxon>
        <taxon>Streptomycetaceae</taxon>
        <taxon>Streptomyces</taxon>
    </lineage>
</organism>